<dbReference type="PANTHER" id="PTHR33545:SF5">
    <property type="entry name" value="UPF0750 MEMBRANE PROTEIN YITT"/>
    <property type="match status" value="1"/>
</dbReference>
<dbReference type="InterPro" id="IPR051461">
    <property type="entry name" value="UPF0750_membrane"/>
</dbReference>
<evidence type="ECO:0000256" key="6">
    <source>
        <dbReference type="SAM" id="Phobius"/>
    </source>
</evidence>
<name>A0ABZ2RVL8_9BACT</name>
<protein>
    <submittedName>
        <fullName evidence="8">DUF2179 domain-containing protein</fullName>
    </submittedName>
</protein>
<keyword evidence="3 6" id="KW-0812">Transmembrane</keyword>
<feature type="transmembrane region" description="Helical" evidence="6">
    <location>
        <begin position="239"/>
        <end position="260"/>
    </location>
</feature>
<evidence type="ECO:0000256" key="2">
    <source>
        <dbReference type="ARBA" id="ARBA00022475"/>
    </source>
</evidence>
<keyword evidence="9" id="KW-1185">Reference proteome</keyword>
<feature type="transmembrane region" description="Helical" evidence="6">
    <location>
        <begin position="214"/>
        <end position="232"/>
    </location>
</feature>
<evidence type="ECO:0000256" key="5">
    <source>
        <dbReference type="ARBA" id="ARBA00023136"/>
    </source>
</evidence>
<dbReference type="Proteomes" id="UP001477443">
    <property type="component" value="Chromosome"/>
</dbReference>
<evidence type="ECO:0000256" key="4">
    <source>
        <dbReference type="ARBA" id="ARBA00022989"/>
    </source>
</evidence>
<dbReference type="PANTHER" id="PTHR33545">
    <property type="entry name" value="UPF0750 MEMBRANE PROTEIN YITT-RELATED"/>
    <property type="match status" value="1"/>
</dbReference>
<dbReference type="Gene3D" id="3.30.70.120">
    <property type="match status" value="1"/>
</dbReference>
<keyword evidence="2" id="KW-1003">Cell membrane</keyword>
<keyword evidence="4 6" id="KW-1133">Transmembrane helix</keyword>
<feature type="transmembrane region" description="Helical" evidence="6">
    <location>
        <begin position="422"/>
        <end position="442"/>
    </location>
</feature>
<dbReference type="InterPro" id="IPR015867">
    <property type="entry name" value="N-reg_PII/ATP_PRibTrfase_C"/>
</dbReference>
<feature type="domain" description="DUF2179" evidence="7">
    <location>
        <begin position="478"/>
        <end position="530"/>
    </location>
</feature>
<feature type="transmembrane region" description="Helical" evidence="6">
    <location>
        <begin position="150"/>
        <end position="172"/>
    </location>
</feature>
<reference evidence="8" key="1">
    <citation type="submission" date="2024-03" db="EMBL/GenBank/DDBJ databases">
        <title>Complete genome sequence of Mycoplasma felifaucium Z921 isolated from the trachea of a cheetah.</title>
        <authorList>
            <person name="Spergser J."/>
        </authorList>
    </citation>
    <scope>NUCLEOTIDE SEQUENCE [LARGE SCALE GENOMIC DNA]</scope>
    <source>
        <strain evidence="8">Z921</strain>
    </source>
</reference>
<feature type="transmembrane region" description="Helical" evidence="6">
    <location>
        <begin position="313"/>
        <end position="341"/>
    </location>
</feature>
<organism evidence="8 9">
    <name type="scientific">Mycoplasmopsis felifaucium</name>
    <dbReference type="NCBI Taxonomy" id="35768"/>
    <lineage>
        <taxon>Bacteria</taxon>
        <taxon>Bacillati</taxon>
        <taxon>Mycoplasmatota</taxon>
        <taxon>Mycoplasmoidales</taxon>
        <taxon>Metamycoplasmataceae</taxon>
        <taxon>Mycoplasmopsis</taxon>
    </lineage>
</organism>
<keyword evidence="5 6" id="KW-0472">Membrane</keyword>
<evidence type="ECO:0000313" key="9">
    <source>
        <dbReference type="Proteomes" id="UP001477443"/>
    </source>
</evidence>
<dbReference type="InterPro" id="IPR019264">
    <property type="entry name" value="DUF2179"/>
</dbReference>
<feature type="transmembrane region" description="Helical" evidence="6">
    <location>
        <begin position="362"/>
        <end position="381"/>
    </location>
</feature>
<dbReference type="CDD" id="cd16380">
    <property type="entry name" value="YitT_C"/>
    <property type="match status" value="1"/>
</dbReference>
<gene>
    <name evidence="8" type="ORF">WG617_00675</name>
</gene>
<accession>A0ABZ2RVL8</accession>
<evidence type="ECO:0000256" key="3">
    <source>
        <dbReference type="ARBA" id="ARBA00022692"/>
    </source>
</evidence>
<dbReference type="EMBL" id="CP148067">
    <property type="protein sequence ID" value="WXL29154.1"/>
    <property type="molecule type" value="Genomic_DNA"/>
</dbReference>
<sequence>MKDKNEINSSKACEKQLDKEIVNELYPNVEDLEKKKEKVTNLRIDDVLNERIKISEEKAEHYSTESNNSLNNSDGSFNKTIVGPHRSKLSQHDLKIARFQALEHHEHENSLKDENNNNKPVVGRKNTRYKYTKISNFVLRLSRFYALMPFWKLGLITAGLAILFGIVGIFLVKNPGIYNFGLAAFGQATSKITMTFLRKFPEISKPVYNAIDQSMFWILYLVLSIPIFWFGWVKLGRNYTVLTLEFLVISSFVSAGLGQIPALTSWTLFGTFNHPEITAEIKNAVATVNNWSDGSKAHLLSLLPLQWNYGGPIIAQIIYAVVYGILLAYFFAAIAIIGGSAGVTGIIGEYVSVYKQKNFGTINGYINLIIIFVSVIIGNYVPGSIIAGDFKNTVDSYAYNNLSLTDQETIRTIAKLQWNTELYFSPNFVSTFICNFAFVAYLDKLFPRFKIVQCKVYTHNMDAIKEAIISDEKTINSFTIQKGEGGYSGSKLKVLSSITLYRQVPRLIKKIREVDDEALITVSDVASVDGKIYIPRDKF</sequence>
<evidence type="ECO:0000313" key="8">
    <source>
        <dbReference type="EMBL" id="WXL29154.1"/>
    </source>
</evidence>
<comment type="subcellular location">
    <subcellularLocation>
        <location evidence="1">Cell membrane</location>
        <topology evidence="1">Multi-pass membrane protein</topology>
    </subcellularLocation>
</comment>
<evidence type="ECO:0000256" key="1">
    <source>
        <dbReference type="ARBA" id="ARBA00004651"/>
    </source>
</evidence>
<proteinExistence type="predicted"/>
<dbReference type="Pfam" id="PF10035">
    <property type="entry name" value="DUF2179"/>
    <property type="match status" value="1"/>
</dbReference>
<dbReference type="RefSeq" id="WP_338822761.1">
    <property type="nucleotide sequence ID" value="NZ_CP148067.1"/>
</dbReference>
<evidence type="ECO:0000259" key="7">
    <source>
        <dbReference type="Pfam" id="PF10035"/>
    </source>
</evidence>